<name>A0ABS1EUJ6_9CLOT</name>
<dbReference type="EMBL" id="JAENHN010000055">
    <property type="protein sequence ID" value="MBK1813054.1"/>
    <property type="molecule type" value="Genomic_DNA"/>
</dbReference>
<accession>A0ABS1EUJ6</accession>
<gene>
    <name evidence="1" type="ORF">JHL18_20750</name>
</gene>
<keyword evidence="2" id="KW-1185">Reference proteome</keyword>
<evidence type="ECO:0008006" key="3">
    <source>
        <dbReference type="Google" id="ProtNLM"/>
    </source>
</evidence>
<reference evidence="2" key="1">
    <citation type="submission" date="2021-01" db="EMBL/GenBank/DDBJ databases">
        <title>Genome public.</title>
        <authorList>
            <person name="Liu C."/>
            <person name="Sun Q."/>
        </authorList>
    </citation>
    <scope>NUCLEOTIDE SEQUENCE [LARGE SCALE GENOMIC DNA]</scope>
    <source>
        <strain evidence="2">YIM B02505</strain>
    </source>
</reference>
<comment type="caution">
    <text evidence="1">The sequence shown here is derived from an EMBL/GenBank/DDBJ whole genome shotgun (WGS) entry which is preliminary data.</text>
</comment>
<evidence type="ECO:0000313" key="2">
    <source>
        <dbReference type="Proteomes" id="UP000596739"/>
    </source>
</evidence>
<proteinExistence type="predicted"/>
<sequence length="65" mass="7669">MVMPILIYIYESIGKGAKLEHFNYNIFSQFIRQGMTGKILNPRSKYINNQLKQSFKETLEIDIKN</sequence>
<organism evidence="1 2">
    <name type="scientific">Clostridium yunnanense</name>
    <dbReference type="NCBI Taxonomy" id="2800325"/>
    <lineage>
        <taxon>Bacteria</taxon>
        <taxon>Bacillati</taxon>
        <taxon>Bacillota</taxon>
        <taxon>Clostridia</taxon>
        <taxon>Eubacteriales</taxon>
        <taxon>Clostridiaceae</taxon>
        <taxon>Clostridium</taxon>
    </lineage>
</organism>
<dbReference type="Proteomes" id="UP000596739">
    <property type="component" value="Unassembled WGS sequence"/>
</dbReference>
<protein>
    <recommendedName>
        <fullName evidence="3">Transposase InsH N-terminal domain-containing protein</fullName>
    </recommendedName>
</protein>
<evidence type="ECO:0000313" key="1">
    <source>
        <dbReference type="EMBL" id="MBK1813054.1"/>
    </source>
</evidence>